<keyword evidence="3" id="KW-1185">Reference proteome</keyword>
<dbReference type="EMBL" id="CM029039">
    <property type="protein sequence ID" value="KAG2642603.1"/>
    <property type="molecule type" value="Genomic_DNA"/>
</dbReference>
<evidence type="ECO:0000256" key="1">
    <source>
        <dbReference type="SAM" id="MobiDB-lite"/>
    </source>
</evidence>
<reference evidence="2" key="1">
    <citation type="submission" date="2020-05" db="EMBL/GenBank/DDBJ databases">
        <title>WGS assembly of Panicum virgatum.</title>
        <authorList>
            <person name="Lovell J.T."/>
            <person name="Jenkins J."/>
            <person name="Shu S."/>
            <person name="Juenger T.E."/>
            <person name="Schmutz J."/>
        </authorList>
    </citation>
    <scope>NUCLEOTIDE SEQUENCE</scope>
    <source>
        <strain evidence="2">AP13</strain>
    </source>
</reference>
<evidence type="ECO:0000313" key="3">
    <source>
        <dbReference type="Proteomes" id="UP000823388"/>
    </source>
</evidence>
<organism evidence="2 3">
    <name type="scientific">Panicum virgatum</name>
    <name type="common">Blackwell switchgrass</name>
    <dbReference type="NCBI Taxonomy" id="38727"/>
    <lineage>
        <taxon>Eukaryota</taxon>
        <taxon>Viridiplantae</taxon>
        <taxon>Streptophyta</taxon>
        <taxon>Embryophyta</taxon>
        <taxon>Tracheophyta</taxon>
        <taxon>Spermatophyta</taxon>
        <taxon>Magnoliopsida</taxon>
        <taxon>Liliopsida</taxon>
        <taxon>Poales</taxon>
        <taxon>Poaceae</taxon>
        <taxon>PACMAD clade</taxon>
        <taxon>Panicoideae</taxon>
        <taxon>Panicodae</taxon>
        <taxon>Paniceae</taxon>
        <taxon>Panicinae</taxon>
        <taxon>Panicum</taxon>
        <taxon>Panicum sect. Hiantes</taxon>
    </lineage>
</organism>
<name>A0A8T0WD47_PANVG</name>
<proteinExistence type="predicted"/>
<feature type="compositionally biased region" description="Low complexity" evidence="1">
    <location>
        <begin position="26"/>
        <end position="47"/>
    </location>
</feature>
<feature type="compositionally biased region" description="Low complexity" evidence="1">
    <location>
        <begin position="66"/>
        <end position="79"/>
    </location>
</feature>
<dbReference type="AlphaFoldDB" id="A0A8T0WD47"/>
<accession>A0A8T0WD47</accession>
<comment type="caution">
    <text evidence="2">The sequence shown here is derived from an EMBL/GenBank/DDBJ whole genome shotgun (WGS) entry which is preliminary data.</text>
</comment>
<evidence type="ECO:0000313" key="2">
    <source>
        <dbReference type="EMBL" id="KAG2642603.1"/>
    </source>
</evidence>
<feature type="region of interest" description="Disordered" evidence="1">
    <location>
        <begin position="66"/>
        <end position="106"/>
    </location>
</feature>
<protein>
    <submittedName>
        <fullName evidence="2">Uncharacterized protein</fullName>
    </submittedName>
</protein>
<feature type="compositionally biased region" description="Pro residues" evidence="1">
    <location>
        <begin position="80"/>
        <end position="106"/>
    </location>
</feature>
<dbReference type="Proteomes" id="UP000823388">
    <property type="component" value="Chromosome 2K"/>
</dbReference>
<gene>
    <name evidence="2" type="ORF">PVAP13_2KG193082</name>
</gene>
<feature type="region of interest" description="Disordered" evidence="1">
    <location>
        <begin position="183"/>
        <end position="236"/>
    </location>
</feature>
<feature type="region of interest" description="Disordered" evidence="1">
    <location>
        <begin position="1"/>
        <end position="53"/>
    </location>
</feature>
<sequence>MVSSQQRRQETPGRPPHSLDAMGRRAASSGFSHFSHFAASTPPGCRISPPPPSSCASFVLSSAHTRATASSAVRSNAPALAPPHSSPPPSPTPPHPPPPAQAPPQSTPAVLRYILGVLSAAREGSAALLSSALAYAAASSSTRPGAAAVHTGRAPVHPRHPLHRTRRIRVILSAATPRLIRAVGALAQPPPVDPRHRDRGQRRAPPTRPSSGQERLPRAVTSSPPAHLLRPAATKT</sequence>